<accession>A0ABU5NYY7</accession>
<keyword evidence="3" id="KW-1185">Reference proteome</keyword>
<gene>
    <name evidence="2" type="ORF">U5822_10155</name>
</gene>
<proteinExistence type="predicted"/>
<protein>
    <submittedName>
        <fullName evidence="2">Transporter substrate-binding domain-containing protein</fullName>
    </submittedName>
</protein>
<dbReference type="Proteomes" id="UP001305746">
    <property type="component" value="Unassembled WGS sequence"/>
</dbReference>
<name>A0ABU5NYY7_9GAMM</name>
<dbReference type="Gene3D" id="3.40.190.10">
    <property type="entry name" value="Periplasmic binding protein-like II"/>
    <property type="match status" value="2"/>
</dbReference>
<feature type="domain" description="Solute-binding protein family 3/N-terminal" evidence="1">
    <location>
        <begin position="2"/>
        <end position="216"/>
    </location>
</feature>
<dbReference type="EMBL" id="JAYDCJ010000003">
    <property type="protein sequence ID" value="MEA1081033.1"/>
    <property type="molecule type" value="Genomic_DNA"/>
</dbReference>
<dbReference type="Pfam" id="PF00497">
    <property type="entry name" value="SBP_bac_3"/>
    <property type="match status" value="1"/>
</dbReference>
<dbReference type="InterPro" id="IPR001638">
    <property type="entry name" value="Solute-binding_3/MltF_N"/>
</dbReference>
<dbReference type="RefSeq" id="WP_322855510.1">
    <property type="nucleotide sequence ID" value="NZ_JAYDCJ010000003.1"/>
</dbReference>
<evidence type="ECO:0000313" key="3">
    <source>
        <dbReference type="Proteomes" id="UP001305746"/>
    </source>
</evidence>
<sequence length="239" mass="26784">MRVVTEHSPPGEYLDENGRVTGATAELVRELMRRVGAPGDISLVPWARGYRMAQKGPKVALFETTRSELREDQFHWVGPIKRITTGFFVRRDDGVAIQTLDDARSLDGICAYRGGSGGESLSALGFTNLEQPTMPEQCLEMLMHGRVDAWVTSDIGRLPLFDQSAYSADDVELAYITSIRYLYIAISRDTDKATVNLWQDTLDQMKTDGTLAHYYRGTYPDELIQALSQPGHPDLPWLQ</sequence>
<dbReference type="PANTHER" id="PTHR38834:SF3">
    <property type="entry name" value="SOLUTE-BINDING PROTEIN FAMILY 3_N-TERMINAL DOMAIN-CONTAINING PROTEIN"/>
    <property type="match status" value="1"/>
</dbReference>
<dbReference type="SUPFAM" id="SSF53850">
    <property type="entry name" value="Periplasmic binding protein-like II"/>
    <property type="match status" value="1"/>
</dbReference>
<evidence type="ECO:0000259" key="1">
    <source>
        <dbReference type="Pfam" id="PF00497"/>
    </source>
</evidence>
<evidence type="ECO:0000313" key="2">
    <source>
        <dbReference type="EMBL" id="MEA1081033.1"/>
    </source>
</evidence>
<reference evidence="2 3" key="1">
    <citation type="submission" date="2023-12" db="EMBL/GenBank/DDBJ databases">
        <title>Marinobacter qingdaonensis sp. nov., isolated from the intertidal sediment of Qingdao, PR China.</title>
        <authorList>
            <person name="Li Y."/>
        </authorList>
    </citation>
    <scope>NUCLEOTIDE SEQUENCE [LARGE SCALE GENOMIC DNA]</scope>
    <source>
        <strain evidence="2 3">ASW11-75</strain>
    </source>
</reference>
<dbReference type="PANTHER" id="PTHR38834">
    <property type="entry name" value="PERIPLASMIC SUBSTRATE BINDING PROTEIN FAMILY 3"/>
    <property type="match status" value="1"/>
</dbReference>
<comment type="caution">
    <text evidence="2">The sequence shown here is derived from an EMBL/GenBank/DDBJ whole genome shotgun (WGS) entry which is preliminary data.</text>
</comment>
<organism evidence="2 3">
    <name type="scientific">Marinobacter qingdaonensis</name>
    <dbReference type="NCBI Taxonomy" id="3108486"/>
    <lineage>
        <taxon>Bacteria</taxon>
        <taxon>Pseudomonadati</taxon>
        <taxon>Pseudomonadota</taxon>
        <taxon>Gammaproteobacteria</taxon>
        <taxon>Pseudomonadales</taxon>
        <taxon>Marinobacteraceae</taxon>
        <taxon>Marinobacter</taxon>
    </lineage>
</organism>